<comment type="caution">
    <text evidence="2">The sequence shown here is derived from an EMBL/GenBank/DDBJ whole genome shotgun (WGS) entry which is preliminary data.</text>
</comment>
<name>A0A7W8E3A7_9BACT</name>
<dbReference type="EMBL" id="JACHIP010000002">
    <property type="protein sequence ID" value="MBB5057392.1"/>
    <property type="molecule type" value="Genomic_DNA"/>
</dbReference>
<keyword evidence="1" id="KW-0812">Transmembrane</keyword>
<evidence type="ECO:0000313" key="3">
    <source>
        <dbReference type="Proteomes" id="UP000540989"/>
    </source>
</evidence>
<keyword evidence="1" id="KW-1133">Transmembrane helix</keyword>
<proteinExistence type="predicted"/>
<feature type="transmembrane region" description="Helical" evidence="1">
    <location>
        <begin position="104"/>
        <end position="123"/>
    </location>
</feature>
<gene>
    <name evidence="2" type="ORF">HDF16_002077</name>
</gene>
<keyword evidence="1" id="KW-0472">Membrane</keyword>
<protein>
    <submittedName>
        <fullName evidence="2">Uncharacterized protein</fullName>
    </submittedName>
</protein>
<dbReference type="AlphaFoldDB" id="A0A7W8E3A7"/>
<accession>A0A7W8E3A7</accession>
<organism evidence="2 3">
    <name type="scientific">Granulicella aggregans</name>
    <dbReference type="NCBI Taxonomy" id="474949"/>
    <lineage>
        <taxon>Bacteria</taxon>
        <taxon>Pseudomonadati</taxon>
        <taxon>Acidobacteriota</taxon>
        <taxon>Terriglobia</taxon>
        <taxon>Terriglobales</taxon>
        <taxon>Acidobacteriaceae</taxon>
        <taxon>Granulicella</taxon>
    </lineage>
</organism>
<dbReference type="RefSeq" id="WP_221312632.1">
    <property type="nucleotide sequence ID" value="NZ_JACHIP010000002.1"/>
</dbReference>
<keyword evidence="3" id="KW-1185">Reference proteome</keyword>
<sequence>MADQALRRSLWDKLSAIDMDLQTDIDGIRTKVATLEAARDRTTVAGVKAEIQAEIDQWILIHAHVLLSTRFASPEKALEDLAPEKPAASPRTGPVHEISNVKRWIVIAFTLGVIAGAISLWLLL</sequence>
<dbReference type="Proteomes" id="UP000540989">
    <property type="component" value="Unassembled WGS sequence"/>
</dbReference>
<evidence type="ECO:0000313" key="2">
    <source>
        <dbReference type="EMBL" id="MBB5057392.1"/>
    </source>
</evidence>
<evidence type="ECO:0000256" key="1">
    <source>
        <dbReference type="SAM" id="Phobius"/>
    </source>
</evidence>
<reference evidence="2 3" key="1">
    <citation type="submission" date="2020-08" db="EMBL/GenBank/DDBJ databases">
        <title>Genomic Encyclopedia of Type Strains, Phase IV (KMG-V): Genome sequencing to study the core and pangenomes of soil and plant-associated prokaryotes.</title>
        <authorList>
            <person name="Whitman W."/>
        </authorList>
    </citation>
    <scope>NUCLEOTIDE SEQUENCE [LARGE SCALE GENOMIC DNA]</scope>
    <source>
        <strain evidence="2 3">M8UP14</strain>
    </source>
</reference>